<dbReference type="Proteomes" id="UP000198548">
    <property type="component" value="Unassembled WGS sequence"/>
</dbReference>
<reference evidence="3 6" key="2">
    <citation type="submission" date="2019-07" db="EMBL/GenBank/DDBJ databases">
        <title>Whole genome shotgun sequence of Alkalibacterium putridalgicola NBRC 103243.</title>
        <authorList>
            <person name="Hosoyama A."/>
            <person name="Uohara A."/>
            <person name="Ohji S."/>
            <person name="Ichikawa N."/>
        </authorList>
    </citation>
    <scope>NUCLEOTIDE SEQUENCE [LARGE SCALE GENOMIC DNA]</scope>
    <source>
        <strain evidence="3 6">NBRC 103243</strain>
    </source>
</reference>
<keyword evidence="6" id="KW-1185">Reference proteome</keyword>
<dbReference type="InterPro" id="IPR001279">
    <property type="entry name" value="Metallo-B-lactamas"/>
</dbReference>
<dbReference type="CDD" id="cd07724">
    <property type="entry name" value="POD-like_MBL-fold"/>
    <property type="match status" value="1"/>
</dbReference>
<dbReference type="Gene3D" id="3.60.15.10">
    <property type="entry name" value="Ribonuclease Z/Hydroxyacylglutathione hydrolase-like"/>
    <property type="match status" value="1"/>
</dbReference>
<evidence type="ECO:0000313" key="5">
    <source>
        <dbReference type="Proteomes" id="UP000198548"/>
    </source>
</evidence>
<dbReference type="PROSITE" id="PS50206">
    <property type="entry name" value="RHODANESE_3"/>
    <property type="match status" value="1"/>
</dbReference>
<organism evidence="4 5">
    <name type="scientific">Alkalibacterium putridalgicola</name>
    <dbReference type="NCBI Taxonomy" id="426703"/>
    <lineage>
        <taxon>Bacteria</taxon>
        <taxon>Bacillati</taxon>
        <taxon>Bacillota</taxon>
        <taxon>Bacilli</taxon>
        <taxon>Lactobacillales</taxon>
        <taxon>Carnobacteriaceae</taxon>
        <taxon>Alkalibacterium</taxon>
    </lineage>
</organism>
<dbReference type="Proteomes" id="UP000321425">
    <property type="component" value="Unassembled WGS sequence"/>
</dbReference>
<dbReference type="PANTHER" id="PTHR43084:SF1">
    <property type="entry name" value="PERSULFIDE DIOXYGENASE ETHE1, MITOCHONDRIAL"/>
    <property type="match status" value="1"/>
</dbReference>
<dbReference type="EMBL" id="BJUX01000017">
    <property type="protein sequence ID" value="GEK89565.1"/>
    <property type="molecule type" value="Genomic_DNA"/>
</dbReference>
<dbReference type="EMBL" id="FOBL01000020">
    <property type="protein sequence ID" value="SEM01853.1"/>
    <property type="molecule type" value="Genomic_DNA"/>
</dbReference>
<reference evidence="4 5" key="1">
    <citation type="submission" date="2016-10" db="EMBL/GenBank/DDBJ databases">
        <authorList>
            <person name="de Groot N.N."/>
        </authorList>
    </citation>
    <scope>NUCLEOTIDE SEQUENCE [LARGE SCALE GENOMIC DNA]</scope>
    <source>
        <strain evidence="4 5">DSM 19182</strain>
    </source>
</reference>
<dbReference type="GO" id="GO:0050313">
    <property type="term" value="F:sulfur dioxygenase activity"/>
    <property type="evidence" value="ECO:0007669"/>
    <property type="project" value="InterPro"/>
</dbReference>
<sequence>MYFKSFFDKQLAQMAYLVGCQRTGEAIIIDPLRDIEDYIETAEAEGLRITKTAETHIHADFASGLRDVNRKLDAVPYVSDMGGEDWKYQNMPDNTVFLAEGDTIEIGNIILDVMHTPGHTPESLSFLLTDKGGGSSIPMGIFSGDFLFVGDVGRPDLLETAAKLEGTTESGAEDMYGSVQKAKELPDHLQIWPGHGAGSACGKSLGAVPMSTLGYEKENNWAFQYTDEKEFKKELVEDQPEPPHYFAQMKKINKIDVPLAADTRTYPVSTNELTELTIDLRPKEVYQSGHKHGTLNIPMNESFLSYAGWFLDYDKNMTFIGRKNDADEAAKQLQLIGYDKVKGYISPDNLDLDTVSLTIESEQFVTMYKQKNQDLNILDVRSKSEWEENHLEGARRVLFGDLLTDDLPFDKNEPVFVHCQSGVRSGIALGALEKRGYTHIVDIKGGFGQLEELMDE</sequence>
<dbReference type="Gene3D" id="3.40.250.10">
    <property type="entry name" value="Rhodanese-like domain"/>
    <property type="match status" value="2"/>
</dbReference>
<dbReference type="SMART" id="SM00849">
    <property type="entry name" value="Lactamase_B"/>
    <property type="match status" value="1"/>
</dbReference>
<dbReference type="Pfam" id="PF00753">
    <property type="entry name" value="Lactamase_B"/>
    <property type="match status" value="1"/>
</dbReference>
<feature type="domain" description="Rhodanese" evidence="2">
    <location>
        <begin position="371"/>
        <end position="452"/>
    </location>
</feature>
<evidence type="ECO:0000313" key="3">
    <source>
        <dbReference type="EMBL" id="GEK89565.1"/>
    </source>
</evidence>
<dbReference type="SUPFAM" id="SSF56281">
    <property type="entry name" value="Metallo-hydrolase/oxidoreductase"/>
    <property type="match status" value="1"/>
</dbReference>
<dbReference type="GO" id="GO:0070813">
    <property type="term" value="P:hydrogen sulfide metabolic process"/>
    <property type="evidence" value="ECO:0007669"/>
    <property type="project" value="TreeGrafter"/>
</dbReference>
<evidence type="ECO:0000256" key="1">
    <source>
        <dbReference type="ARBA" id="ARBA00022723"/>
    </source>
</evidence>
<evidence type="ECO:0000259" key="2">
    <source>
        <dbReference type="PROSITE" id="PS50206"/>
    </source>
</evidence>
<dbReference type="STRING" id="426703.SAMN04488100_12044"/>
<accession>A0A1H7UY55</accession>
<dbReference type="FunFam" id="3.60.15.10:FF:000030">
    <property type="entry name" value="Metallo-beta-lactamase family protein"/>
    <property type="match status" value="1"/>
</dbReference>
<dbReference type="InterPro" id="IPR051682">
    <property type="entry name" value="Mito_Persulfide_Diox"/>
</dbReference>
<dbReference type="PANTHER" id="PTHR43084">
    <property type="entry name" value="PERSULFIDE DIOXYGENASE ETHE1"/>
    <property type="match status" value="1"/>
</dbReference>
<dbReference type="RefSeq" id="WP_091488640.1">
    <property type="nucleotide sequence ID" value="NZ_BJUX01000017.1"/>
</dbReference>
<dbReference type="SUPFAM" id="SSF52821">
    <property type="entry name" value="Rhodanese/Cell cycle control phosphatase"/>
    <property type="match status" value="2"/>
</dbReference>
<protein>
    <submittedName>
        <fullName evidence="4">Glyoxylase, beta-lactamase superfamily II</fullName>
    </submittedName>
    <submittedName>
        <fullName evidence="3">Zn-dependent hydrolase</fullName>
    </submittedName>
</protein>
<dbReference type="CDD" id="cd00158">
    <property type="entry name" value="RHOD"/>
    <property type="match status" value="2"/>
</dbReference>
<proteinExistence type="predicted"/>
<name>A0A1H7UY55_9LACT</name>
<dbReference type="GO" id="GO:0016787">
    <property type="term" value="F:hydrolase activity"/>
    <property type="evidence" value="ECO:0007669"/>
    <property type="project" value="UniProtKB-KW"/>
</dbReference>
<evidence type="ECO:0000313" key="6">
    <source>
        <dbReference type="Proteomes" id="UP000321425"/>
    </source>
</evidence>
<evidence type="ECO:0000313" key="4">
    <source>
        <dbReference type="EMBL" id="SEM01853.1"/>
    </source>
</evidence>
<dbReference type="InterPro" id="IPR036866">
    <property type="entry name" value="RibonucZ/Hydroxyglut_hydro"/>
</dbReference>
<gene>
    <name evidence="3" type="ORF">APU01nite_16040</name>
    <name evidence="4" type="ORF">SAMN04488100_12044</name>
</gene>
<keyword evidence="3" id="KW-0378">Hydrolase</keyword>
<dbReference type="Pfam" id="PF00581">
    <property type="entry name" value="Rhodanese"/>
    <property type="match status" value="1"/>
</dbReference>
<dbReference type="InterPro" id="IPR044528">
    <property type="entry name" value="POD-like_MBL-fold"/>
</dbReference>
<dbReference type="OrthoDB" id="9784009at2"/>
<dbReference type="InterPro" id="IPR001763">
    <property type="entry name" value="Rhodanese-like_dom"/>
</dbReference>
<keyword evidence="1" id="KW-0479">Metal-binding</keyword>
<dbReference type="GO" id="GO:0006749">
    <property type="term" value="P:glutathione metabolic process"/>
    <property type="evidence" value="ECO:0007669"/>
    <property type="project" value="InterPro"/>
</dbReference>
<dbReference type="SMART" id="SM00450">
    <property type="entry name" value="RHOD"/>
    <property type="match status" value="1"/>
</dbReference>
<dbReference type="AlphaFoldDB" id="A0A1H7UY55"/>
<dbReference type="InterPro" id="IPR036873">
    <property type="entry name" value="Rhodanese-like_dom_sf"/>
</dbReference>
<dbReference type="GO" id="GO:0046872">
    <property type="term" value="F:metal ion binding"/>
    <property type="evidence" value="ECO:0007669"/>
    <property type="project" value="UniProtKB-KW"/>
</dbReference>